<protein>
    <submittedName>
        <fullName evidence="1">Uncharacterized protein</fullName>
    </submittedName>
</protein>
<keyword evidence="2" id="KW-1185">Reference proteome</keyword>
<dbReference type="Proteomes" id="UP000244336">
    <property type="component" value="Chromosome 9"/>
</dbReference>
<dbReference type="Gramene" id="PUZ41947">
    <property type="protein sequence ID" value="PUZ41947"/>
    <property type="gene ID" value="GQ55_9G544000"/>
</dbReference>
<gene>
    <name evidence="1" type="ORF">GQ55_9G544000</name>
</gene>
<accession>A0A2T7CF19</accession>
<organism evidence="1 2">
    <name type="scientific">Panicum hallii var. hallii</name>
    <dbReference type="NCBI Taxonomy" id="1504633"/>
    <lineage>
        <taxon>Eukaryota</taxon>
        <taxon>Viridiplantae</taxon>
        <taxon>Streptophyta</taxon>
        <taxon>Embryophyta</taxon>
        <taxon>Tracheophyta</taxon>
        <taxon>Spermatophyta</taxon>
        <taxon>Magnoliopsida</taxon>
        <taxon>Liliopsida</taxon>
        <taxon>Poales</taxon>
        <taxon>Poaceae</taxon>
        <taxon>PACMAD clade</taxon>
        <taxon>Panicoideae</taxon>
        <taxon>Panicodae</taxon>
        <taxon>Paniceae</taxon>
        <taxon>Panicinae</taxon>
        <taxon>Panicum</taxon>
        <taxon>Panicum sect. Panicum</taxon>
    </lineage>
</organism>
<dbReference type="EMBL" id="CM009757">
    <property type="protein sequence ID" value="PUZ41947.1"/>
    <property type="molecule type" value="Genomic_DNA"/>
</dbReference>
<evidence type="ECO:0000313" key="2">
    <source>
        <dbReference type="Proteomes" id="UP000244336"/>
    </source>
</evidence>
<dbReference type="AlphaFoldDB" id="A0A2T7CF19"/>
<sequence>MGAVAVTRFNSLLLSSPLTGPNYSASPAAALVRRGLPRLHGPVDSVAGALPDLIAHCSFTHACHGYVQVRAAHARIGRAASERHGIERRRGCVEVEGERRSS</sequence>
<reference evidence="1 2" key="1">
    <citation type="submission" date="2018-04" db="EMBL/GenBank/DDBJ databases">
        <title>WGS assembly of Panicum hallii var. hallii HAL2.</title>
        <authorList>
            <person name="Lovell J."/>
            <person name="Jenkins J."/>
            <person name="Lowry D."/>
            <person name="Mamidi S."/>
            <person name="Sreedasyam A."/>
            <person name="Weng X."/>
            <person name="Barry K."/>
            <person name="Bonette J."/>
            <person name="Campitelli B."/>
            <person name="Daum C."/>
            <person name="Gordon S."/>
            <person name="Gould B."/>
            <person name="Lipzen A."/>
            <person name="MacQueen A."/>
            <person name="Palacio-Mejia J."/>
            <person name="Plott C."/>
            <person name="Shakirov E."/>
            <person name="Shu S."/>
            <person name="Yoshinaga Y."/>
            <person name="Zane M."/>
            <person name="Rokhsar D."/>
            <person name="Grimwood J."/>
            <person name="Schmutz J."/>
            <person name="Juenger T."/>
        </authorList>
    </citation>
    <scope>NUCLEOTIDE SEQUENCE [LARGE SCALE GENOMIC DNA]</scope>
    <source>
        <strain evidence="2">cv. HAL2</strain>
    </source>
</reference>
<name>A0A2T7CF19_9POAL</name>
<evidence type="ECO:0000313" key="1">
    <source>
        <dbReference type="EMBL" id="PUZ41947.1"/>
    </source>
</evidence>
<proteinExistence type="predicted"/>